<evidence type="ECO:0000256" key="1">
    <source>
        <dbReference type="ARBA" id="ARBA00004571"/>
    </source>
</evidence>
<keyword evidence="8 9" id="KW-0998">Cell outer membrane</keyword>
<evidence type="ECO:0000256" key="2">
    <source>
        <dbReference type="ARBA" id="ARBA00009810"/>
    </source>
</evidence>
<dbReference type="NCBIfam" id="TIGR01785">
    <property type="entry name" value="TonB-hemin"/>
    <property type="match status" value="1"/>
</dbReference>
<dbReference type="PANTHER" id="PTHR30069">
    <property type="entry name" value="TONB-DEPENDENT OUTER MEMBRANE RECEPTOR"/>
    <property type="match status" value="1"/>
</dbReference>
<keyword evidence="6 10" id="KW-0798">TonB box</keyword>
<reference evidence="14 15" key="1">
    <citation type="submission" date="2021-07" db="EMBL/GenBank/DDBJ databases">
        <authorList>
            <person name="So Y."/>
        </authorList>
    </citation>
    <scope>NUCLEOTIDE SEQUENCE [LARGE SCALE GENOMIC DNA]</scope>
    <source>
        <strain evidence="14 15">Y3S6</strain>
    </source>
</reference>
<organism evidence="14 15">
    <name type="scientific">Billgrantia antri</name>
    <dbReference type="NCBI Taxonomy" id="2846777"/>
    <lineage>
        <taxon>Bacteria</taxon>
        <taxon>Pseudomonadati</taxon>
        <taxon>Pseudomonadota</taxon>
        <taxon>Gammaproteobacteria</taxon>
        <taxon>Oceanospirillales</taxon>
        <taxon>Halomonadaceae</taxon>
        <taxon>Billgrantia</taxon>
    </lineage>
</organism>
<keyword evidence="15" id="KW-1185">Reference proteome</keyword>
<dbReference type="InterPro" id="IPR039426">
    <property type="entry name" value="TonB-dep_rcpt-like"/>
</dbReference>
<protein>
    <submittedName>
        <fullName evidence="14">TonB-dependent receptor</fullName>
    </submittedName>
</protein>
<feature type="domain" description="TonB-dependent receptor plug" evidence="13">
    <location>
        <begin position="53"/>
        <end position="153"/>
    </location>
</feature>
<feature type="domain" description="TonB-dependent receptor-like beta-barrel" evidence="12">
    <location>
        <begin position="232"/>
        <end position="639"/>
    </location>
</feature>
<comment type="subcellular location">
    <subcellularLocation>
        <location evidence="1 9">Cell outer membrane</location>
        <topology evidence="1 9">Multi-pass membrane protein</topology>
    </subcellularLocation>
</comment>
<comment type="caution">
    <text evidence="14">The sequence shown here is derived from an EMBL/GenBank/DDBJ whole genome shotgun (WGS) entry which is preliminary data.</text>
</comment>
<dbReference type="CDD" id="cd01347">
    <property type="entry name" value="ligand_gated_channel"/>
    <property type="match status" value="1"/>
</dbReference>
<dbReference type="PROSITE" id="PS52016">
    <property type="entry name" value="TONB_DEPENDENT_REC_3"/>
    <property type="match status" value="1"/>
</dbReference>
<dbReference type="InterPro" id="IPR000531">
    <property type="entry name" value="Beta-barrel_TonB"/>
</dbReference>
<evidence type="ECO:0000256" key="5">
    <source>
        <dbReference type="ARBA" id="ARBA00022692"/>
    </source>
</evidence>
<keyword evidence="11" id="KW-0732">Signal</keyword>
<dbReference type="EMBL" id="JAHYCA010000001">
    <property type="protein sequence ID" value="MBW6389662.1"/>
    <property type="molecule type" value="Genomic_DNA"/>
</dbReference>
<dbReference type="InterPro" id="IPR037066">
    <property type="entry name" value="Plug_dom_sf"/>
</dbReference>
<dbReference type="Proteomes" id="UP000769617">
    <property type="component" value="Unassembled WGS sequence"/>
</dbReference>
<accession>A0ABS6ZHY1</accession>
<evidence type="ECO:0000256" key="8">
    <source>
        <dbReference type="ARBA" id="ARBA00023237"/>
    </source>
</evidence>
<dbReference type="Gene3D" id="2.170.130.10">
    <property type="entry name" value="TonB-dependent receptor, plug domain"/>
    <property type="match status" value="1"/>
</dbReference>
<gene>
    <name evidence="14" type="ORF">KPL81_00615</name>
</gene>
<evidence type="ECO:0000313" key="15">
    <source>
        <dbReference type="Proteomes" id="UP000769617"/>
    </source>
</evidence>
<evidence type="ECO:0000256" key="6">
    <source>
        <dbReference type="ARBA" id="ARBA00023077"/>
    </source>
</evidence>
<evidence type="ECO:0000256" key="4">
    <source>
        <dbReference type="ARBA" id="ARBA00022452"/>
    </source>
</evidence>
<comment type="similarity">
    <text evidence="2 9 10">Belongs to the TonB-dependent receptor family.</text>
</comment>
<evidence type="ECO:0000256" key="9">
    <source>
        <dbReference type="PROSITE-ProRule" id="PRU01360"/>
    </source>
</evidence>
<keyword evidence="4 9" id="KW-1134">Transmembrane beta strand</keyword>
<dbReference type="Pfam" id="PF00593">
    <property type="entry name" value="TonB_dep_Rec_b-barrel"/>
    <property type="match status" value="1"/>
</dbReference>
<dbReference type="Gene3D" id="2.40.170.20">
    <property type="entry name" value="TonB-dependent receptor, beta-barrel domain"/>
    <property type="match status" value="1"/>
</dbReference>
<dbReference type="InterPro" id="IPR011276">
    <property type="entry name" value="TonB_haem/Hb_rcpt"/>
</dbReference>
<evidence type="ECO:0000259" key="12">
    <source>
        <dbReference type="Pfam" id="PF00593"/>
    </source>
</evidence>
<keyword evidence="7 9" id="KW-0472">Membrane</keyword>
<evidence type="ECO:0000256" key="10">
    <source>
        <dbReference type="RuleBase" id="RU003357"/>
    </source>
</evidence>
<feature type="chain" id="PRO_5045051382" evidence="11">
    <location>
        <begin position="23"/>
        <end position="665"/>
    </location>
</feature>
<evidence type="ECO:0000256" key="11">
    <source>
        <dbReference type="SAM" id="SignalP"/>
    </source>
</evidence>
<evidence type="ECO:0000313" key="14">
    <source>
        <dbReference type="EMBL" id="MBW6389662.1"/>
    </source>
</evidence>
<keyword evidence="5 9" id="KW-0812">Transmembrane</keyword>
<dbReference type="InterPro" id="IPR012910">
    <property type="entry name" value="Plug_dom"/>
</dbReference>
<sequence length="665" mass="72240">MKRATSCIGALALLLLPPLALAQATPGQSTAAPQLAPLVVTGTRTPTDTFFAPLIIDVIDRHDPTLATASRVEDILADQPGLHVAGQGRRNGQTLSLRGFDKSGVLVRLDGVRQDINTGHLGNFFLDPSLLREVQIARGALSSLYGSNAMGGVISFETVDAKDLLRPGETRGARLSLRGTTANDELGATLSLFAKRDLADGSSLDGLLALGRSESGDIRRAGGQTTPEDASLNSLLAKGGWQLSNDHRLFTSWQHYREDATQPANPQNLVIEDGDLRDRDTASDNLQLGHRWTPTPVTQLETRLTLSRQDIEETAAERTLQRLGVQSDGYHRLEHGWLSQTLAFGVEASHATQRPGGTASGFPDADIDSAALYLDDTLTVGRYLDQGGAGEFDLGLGARHDSYRAEDSEGRESDQSHLSPRLRLAWRPTGDLMLYSGYAEAFRAPTLSELYADERHFGGFCMGPFVCVPDNFWVPNPDLQPETSKSWESGLAWRFGNWGLRASYFDTRADDFIDTEVDLFAGTTRAVNVSRAHLWGFDARLDWSPAAAPVTAFLGLAEVSGRDRDSGEPLGSLTPLEALTGLDYHLAGPELTLGWRGRFARAFDKQGDDATLPGYGLHDVQLAWQVTPTLSASLKLRNVADKEWYRPDGNLGDGRSLLANVSLQW</sequence>
<dbReference type="Pfam" id="PF07715">
    <property type="entry name" value="Plug"/>
    <property type="match status" value="1"/>
</dbReference>
<dbReference type="InterPro" id="IPR036942">
    <property type="entry name" value="Beta-barrel_TonB_sf"/>
</dbReference>
<proteinExistence type="inferred from homology"/>
<evidence type="ECO:0000259" key="13">
    <source>
        <dbReference type="Pfam" id="PF07715"/>
    </source>
</evidence>
<dbReference type="RefSeq" id="WP_219790267.1">
    <property type="nucleotide sequence ID" value="NZ_JAHYCA010000001.1"/>
</dbReference>
<dbReference type="PANTHER" id="PTHR30069:SF41">
    <property type="entry name" value="HEME_HEMOPEXIN UTILIZATION PROTEIN C"/>
    <property type="match status" value="1"/>
</dbReference>
<keyword evidence="14" id="KW-0675">Receptor</keyword>
<feature type="signal peptide" evidence="11">
    <location>
        <begin position="1"/>
        <end position="22"/>
    </location>
</feature>
<evidence type="ECO:0000256" key="7">
    <source>
        <dbReference type="ARBA" id="ARBA00023136"/>
    </source>
</evidence>
<evidence type="ECO:0000256" key="3">
    <source>
        <dbReference type="ARBA" id="ARBA00022448"/>
    </source>
</evidence>
<name>A0ABS6ZHY1_9GAMM</name>
<keyword evidence="3 9" id="KW-0813">Transport</keyword>
<dbReference type="SUPFAM" id="SSF56935">
    <property type="entry name" value="Porins"/>
    <property type="match status" value="1"/>
</dbReference>